<dbReference type="OrthoDB" id="9796461at2"/>
<evidence type="ECO:0000256" key="1">
    <source>
        <dbReference type="SAM" id="Phobius"/>
    </source>
</evidence>
<dbReference type="Proteomes" id="UP000266385">
    <property type="component" value="Unassembled WGS sequence"/>
</dbReference>
<dbReference type="GO" id="GO:0009103">
    <property type="term" value="P:lipopolysaccharide biosynthetic process"/>
    <property type="evidence" value="ECO:0007669"/>
    <property type="project" value="TreeGrafter"/>
</dbReference>
<feature type="transmembrane region" description="Helical" evidence="1">
    <location>
        <begin position="272"/>
        <end position="292"/>
    </location>
</feature>
<sequence length="666" mass="75345">MKYRAEIDGLRAIAVIPVVFYHAGFDVLKGGFVGVDIFFVISGYLITTIIKTELDEDRFSLVQFYERRARRILPALFLVILVALPLAWIWLPHRAMEEFLQSIFSVSLFSSNIFFWQESGYFDTATELKPLLHTWTLAIEEQYYILFPLFLMFMKPFGTRKTIIVLVVALVMSLGLAQWGSSAKPVATFYLLPTRAWELAIGSLVAFQLMYSSWTPSRMVSQGASLAGFALIVFSVFAYSADTPYPSLYTVAPTLGTALVILFARPGTWVKALLSLKVLVGIGLISYSAYLWHQPLLVFARYQFAIEGPSMFVMASLAILTFILAYLSWKYVETPFRNRALYSRGQVFGASAAGIAACMSLGIVGMATNGKLLQPDATTYHVELLDYNPDNRTLQEATWDPLRDLSGDPHYRVDNNPFDRTLWFDLDDERPRLLLVGNSFSKDLYNVLSFSEVSKVFQLARYGVQTGHIDETFFGSPNYVNADVIILASKNNWQDLKHLETVLERFEADGKIVAILRNIVSFDEHLGGTLTLADIAVIEQTRAGIEDGDTIRDEADERYYEDLDALSRERRSKPSVRLLDDLSVQFPRLIQLDRMGYACALERATCYSMDEKLNKFFYDYGHHTLVGARFFGRRIDRIGWFDPVYEAISDAPPPDRAGTSGTQDLR</sequence>
<dbReference type="PANTHER" id="PTHR23028">
    <property type="entry name" value="ACETYLTRANSFERASE"/>
    <property type="match status" value="1"/>
</dbReference>
<dbReference type="GO" id="GO:0016747">
    <property type="term" value="F:acyltransferase activity, transferring groups other than amino-acyl groups"/>
    <property type="evidence" value="ECO:0007669"/>
    <property type="project" value="InterPro"/>
</dbReference>
<keyword evidence="3" id="KW-0808">Transferase</keyword>
<proteinExistence type="predicted"/>
<feature type="transmembrane region" description="Helical" evidence="1">
    <location>
        <begin position="132"/>
        <end position="151"/>
    </location>
</feature>
<dbReference type="PANTHER" id="PTHR23028:SF53">
    <property type="entry name" value="ACYL_TRANSF_3 DOMAIN-CONTAINING PROTEIN"/>
    <property type="match status" value="1"/>
</dbReference>
<dbReference type="InterPro" id="IPR002656">
    <property type="entry name" value="Acyl_transf_3_dom"/>
</dbReference>
<organism evidence="3 4">
    <name type="scientific">Henriciella mobilis</name>
    <dbReference type="NCBI Taxonomy" id="2305467"/>
    <lineage>
        <taxon>Bacteria</taxon>
        <taxon>Pseudomonadati</taxon>
        <taxon>Pseudomonadota</taxon>
        <taxon>Alphaproteobacteria</taxon>
        <taxon>Hyphomonadales</taxon>
        <taxon>Hyphomonadaceae</taxon>
        <taxon>Henriciella</taxon>
    </lineage>
</organism>
<dbReference type="InterPro" id="IPR050879">
    <property type="entry name" value="Acyltransferase_3"/>
</dbReference>
<dbReference type="EMBL" id="QWFX01000013">
    <property type="protein sequence ID" value="RIJ28299.1"/>
    <property type="molecule type" value="Genomic_DNA"/>
</dbReference>
<protein>
    <submittedName>
        <fullName evidence="3">Acyltransferase</fullName>
    </submittedName>
</protein>
<feature type="transmembrane region" description="Helical" evidence="1">
    <location>
        <begin position="247"/>
        <end position="265"/>
    </location>
</feature>
<gene>
    <name evidence="3" type="ORF">D1223_12950</name>
</gene>
<feature type="transmembrane region" description="Helical" evidence="1">
    <location>
        <begin position="223"/>
        <end position="241"/>
    </location>
</feature>
<keyword evidence="1" id="KW-1133">Transmembrane helix</keyword>
<reference evidence="3 4" key="1">
    <citation type="submission" date="2018-08" db="EMBL/GenBank/DDBJ databases">
        <title>Henriciella mobilis sp. nov., isolated from seawater.</title>
        <authorList>
            <person name="Cheng H."/>
            <person name="Wu Y.-H."/>
            <person name="Xu X.-W."/>
            <person name="Guo L.-L."/>
        </authorList>
    </citation>
    <scope>NUCLEOTIDE SEQUENCE [LARGE SCALE GENOMIC DNA]</scope>
    <source>
        <strain evidence="3 4">JN25</strain>
    </source>
</reference>
<feature type="transmembrane region" description="Helical" evidence="1">
    <location>
        <begin position="304"/>
        <end position="327"/>
    </location>
</feature>
<keyword evidence="3" id="KW-0012">Acyltransferase</keyword>
<accession>A0A399RFD7</accession>
<evidence type="ECO:0000259" key="2">
    <source>
        <dbReference type="Pfam" id="PF01757"/>
    </source>
</evidence>
<feature type="transmembrane region" description="Helical" evidence="1">
    <location>
        <begin position="163"/>
        <end position="181"/>
    </location>
</feature>
<name>A0A399RFD7_9PROT</name>
<dbReference type="Pfam" id="PF01757">
    <property type="entry name" value="Acyl_transf_3"/>
    <property type="match status" value="1"/>
</dbReference>
<feature type="domain" description="Acyltransferase 3" evidence="2">
    <location>
        <begin position="5"/>
        <end position="328"/>
    </location>
</feature>
<dbReference type="GO" id="GO:0016020">
    <property type="term" value="C:membrane"/>
    <property type="evidence" value="ECO:0007669"/>
    <property type="project" value="TreeGrafter"/>
</dbReference>
<dbReference type="RefSeq" id="WP_119376834.1">
    <property type="nucleotide sequence ID" value="NZ_QWFX01000013.1"/>
</dbReference>
<keyword evidence="4" id="KW-1185">Reference proteome</keyword>
<dbReference type="AlphaFoldDB" id="A0A399RFD7"/>
<evidence type="ECO:0000313" key="3">
    <source>
        <dbReference type="EMBL" id="RIJ28299.1"/>
    </source>
</evidence>
<keyword evidence="1" id="KW-0812">Transmembrane</keyword>
<feature type="transmembrane region" description="Helical" evidence="1">
    <location>
        <begin position="71"/>
        <end position="91"/>
    </location>
</feature>
<feature type="transmembrane region" description="Helical" evidence="1">
    <location>
        <begin position="347"/>
        <end position="367"/>
    </location>
</feature>
<keyword evidence="1" id="KW-0472">Membrane</keyword>
<comment type="caution">
    <text evidence="3">The sequence shown here is derived from an EMBL/GenBank/DDBJ whole genome shotgun (WGS) entry which is preliminary data.</text>
</comment>
<feature type="transmembrane region" description="Helical" evidence="1">
    <location>
        <begin position="7"/>
        <end position="25"/>
    </location>
</feature>
<evidence type="ECO:0000313" key="4">
    <source>
        <dbReference type="Proteomes" id="UP000266385"/>
    </source>
</evidence>
<feature type="transmembrane region" description="Helical" evidence="1">
    <location>
        <begin position="187"/>
        <end position="211"/>
    </location>
</feature>
<feature type="transmembrane region" description="Helical" evidence="1">
    <location>
        <begin position="31"/>
        <end position="50"/>
    </location>
</feature>